<dbReference type="PANTHER" id="PTHR43461:SF1">
    <property type="entry name" value="TRANSMEMBRANE PROTEIN 256"/>
    <property type="match status" value="1"/>
</dbReference>
<dbReference type="InterPro" id="IPR006696">
    <property type="entry name" value="DUF423"/>
</dbReference>
<comment type="caution">
    <text evidence="6">The sequence shown here is derived from an EMBL/GenBank/DDBJ whole genome shotgun (WGS) entry which is preliminary data.</text>
</comment>
<gene>
    <name evidence="6" type="ORF">B0H17DRAFT_1035522</name>
</gene>
<evidence type="ECO:0000313" key="6">
    <source>
        <dbReference type="EMBL" id="KAJ7706074.1"/>
    </source>
</evidence>
<comment type="subcellular location">
    <subcellularLocation>
        <location evidence="1">Membrane</location>
        <topology evidence="1">Multi-pass membrane protein</topology>
    </subcellularLocation>
</comment>
<dbReference type="Proteomes" id="UP001221757">
    <property type="component" value="Unassembled WGS sequence"/>
</dbReference>
<keyword evidence="7" id="KW-1185">Reference proteome</keyword>
<proteinExistence type="predicted"/>
<accession>A0AAD7GVC6</accession>
<feature type="transmembrane region" description="Helical" evidence="5">
    <location>
        <begin position="6"/>
        <end position="28"/>
    </location>
</feature>
<reference evidence="6" key="1">
    <citation type="submission" date="2023-03" db="EMBL/GenBank/DDBJ databases">
        <title>Massive genome expansion in bonnet fungi (Mycena s.s.) driven by repeated elements and novel gene families across ecological guilds.</title>
        <authorList>
            <consortium name="Lawrence Berkeley National Laboratory"/>
            <person name="Harder C.B."/>
            <person name="Miyauchi S."/>
            <person name="Viragh M."/>
            <person name="Kuo A."/>
            <person name="Thoen E."/>
            <person name="Andreopoulos B."/>
            <person name="Lu D."/>
            <person name="Skrede I."/>
            <person name="Drula E."/>
            <person name="Henrissat B."/>
            <person name="Morin E."/>
            <person name="Kohler A."/>
            <person name="Barry K."/>
            <person name="LaButti K."/>
            <person name="Morin E."/>
            <person name="Salamov A."/>
            <person name="Lipzen A."/>
            <person name="Mereny Z."/>
            <person name="Hegedus B."/>
            <person name="Baldrian P."/>
            <person name="Stursova M."/>
            <person name="Weitz H."/>
            <person name="Taylor A."/>
            <person name="Grigoriev I.V."/>
            <person name="Nagy L.G."/>
            <person name="Martin F."/>
            <person name="Kauserud H."/>
        </authorList>
    </citation>
    <scope>NUCLEOTIDE SEQUENCE</scope>
    <source>
        <strain evidence="6">CBHHK067</strain>
    </source>
</reference>
<name>A0AAD7GVC6_MYCRO</name>
<keyword evidence="2 5" id="KW-0812">Transmembrane</keyword>
<dbReference type="PANTHER" id="PTHR43461">
    <property type="entry name" value="TRANSMEMBRANE PROTEIN 256"/>
    <property type="match status" value="1"/>
</dbReference>
<evidence type="ECO:0000256" key="5">
    <source>
        <dbReference type="SAM" id="Phobius"/>
    </source>
</evidence>
<dbReference type="Pfam" id="PF04241">
    <property type="entry name" value="DUF423"/>
    <property type="match status" value="1"/>
</dbReference>
<evidence type="ECO:0008006" key="8">
    <source>
        <dbReference type="Google" id="ProtNLM"/>
    </source>
</evidence>
<keyword evidence="4 5" id="KW-0472">Membrane</keyword>
<feature type="transmembrane region" description="Helical" evidence="5">
    <location>
        <begin position="73"/>
        <end position="93"/>
    </location>
</feature>
<evidence type="ECO:0000313" key="7">
    <source>
        <dbReference type="Proteomes" id="UP001221757"/>
    </source>
</evidence>
<keyword evidence="3 5" id="KW-1133">Transmembrane helix</keyword>
<dbReference type="EMBL" id="JARKIE010000007">
    <property type="protein sequence ID" value="KAJ7706074.1"/>
    <property type="molecule type" value="Genomic_DNA"/>
</dbReference>
<dbReference type="AlphaFoldDB" id="A0AAD7GVC6"/>
<sequence length="152" mass="16162">MSFPNANILWRAGSCYAAVGILAGAFGAHGLKARPGISADSLASFQTASHYTVFNGLALLLLSFHPRFSVHRFAGPAIAAGTALFSGSIYALVLNRDRFKFLGPVTPMGGLAQVCFYGAVKYRMCYCCDPLSSCNVGECRPGVSDVVPRRYA</sequence>
<organism evidence="6 7">
    <name type="scientific">Mycena rosella</name>
    <name type="common">Pink bonnet</name>
    <name type="synonym">Agaricus rosellus</name>
    <dbReference type="NCBI Taxonomy" id="1033263"/>
    <lineage>
        <taxon>Eukaryota</taxon>
        <taxon>Fungi</taxon>
        <taxon>Dikarya</taxon>
        <taxon>Basidiomycota</taxon>
        <taxon>Agaricomycotina</taxon>
        <taxon>Agaricomycetes</taxon>
        <taxon>Agaricomycetidae</taxon>
        <taxon>Agaricales</taxon>
        <taxon>Marasmiineae</taxon>
        <taxon>Mycenaceae</taxon>
        <taxon>Mycena</taxon>
    </lineage>
</organism>
<dbReference type="GO" id="GO:0016020">
    <property type="term" value="C:membrane"/>
    <property type="evidence" value="ECO:0007669"/>
    <property type="project" value="UniProtKB-SubCell"/>
</dbReference>
<protein>
    <recommendedName>
        <fullName evidence="8">DUF423-domain-containing protein</fullName>
    </recommendedName>
</protein>
<evidence type="ECO:0000256" key="1">
    <source>
        <dbReference type="ARBA" id="ARBA00004141"/>
    </source>
</evidence>
<evidence type="ECO:0000256" key="3">
    <source>
        <dbReference type="ARBA" id="ARBA00022989"/>
    </source>
</evidence>
<evidence type="ECO:0000256" key="2">
    <source>
        <dbReference type="ARBA" id="ARBA00022692"/>
    </source>
</evidence>
<evidence type="ECO:0000256" key="4">
    <source>
        <dbReference type="ARBA" id="ARBA00023136"/>
    </source>
</evidence>